<gene>
    <name evidence="2" type="ORF">AZE42_12563</name>
</gene>
<feature type="compositionally biased region" description="Basic and acidic residues" evidence="1">
    <location>
        <begin position="16"/>
        <end position="29"/>
    </location>
</feature>
<comment type="caution">
    <text evidence="2">The sequence shown here is derived from an EMBL/GenBank/DDBJ whole genome shotgun (WGS) entry which is preliminary data.</text>
</comment>
<accession>A0A1J8PQV2</accession>
<evidence type="ECO:0000313" key="3">
    <source>
        <dbReference type="Proteomes" id="UP000183567"/>
    </source>
</evidence>
<evidence type="ECO:0000256" key="1">
    <source>
        <dbReference type="SAM" id="MobiDB-lite"/>
    </source>
</evidence>
<name>A0A1J8PQV2_9AGAM</name>
<feature type="region of interest" description="Disordered" evidence="1">
    <location>
        <begin position="1"/>
        <end position="29"/>
    </location>
</feature>
<feature type="non-terminal residue" evidence="2">
    <location>
        <position position="29"/>
    </location>
</feature>
<reference evidence="2 3" key="1">
    <citation type="submission" date="2016-03" db="EMBL/GenBank/DDBJ databases">
        <title>Comparative genomics of the ectomycorrhizal sister species Rhizopogon vinicolor and Rhizopogon vesiculosus (Basidiomycota: Boletales) reveals a divergence of the mating type B locus.</title>
        <authorList>
            <person name="Mujic A.B."/>
            <person name="Kuo A."/>
            <person name="Tritt A."/>
            <person name="Lipzen A."/>
            <person name="Chen C."/>
            <person name="Johnson J."/>
            <person name="Sharma A."/>
            <person name="Barry K."/>
            <person name="Grigoriev I.V."/>
            <person name="Spatafora J.W."/>
        </authorList>
    </citation>
    <scope>NUCLEOTIDE SEQUENCE [LARGE SCALE GENOMIC DNA]</scope>
    <source>
        <strain evidence="2 3">AM-OR11-056</strain>
    </source>
</reference>
<protein>
    <submittedName>
        <fullName evidence="2">Uncharacterized protein</fullName>
    </submittedName>
</protein>
<feature type="compositionally biased region" description="Basic residues" evidence="1">
    <location>
        <begin position="1"/>
        <end position="15"/>
    </location>
</feature>
<dbReference type="AlphaFoldDB" id="A0A1J8PQV2"/>
<dbReference type="Proteomes" id="UP000183567">
    <property type="component" value="Unassembled WGS sequence"/>
</dbReference>
<keyword evidence="3" id="KW-1185">Reference proteome</keyword>
<sequence length="29" mass="3584">MRIHTSHPRLLRTHARRDLERRNMGRMGE</sequence>
<proteinExistence type="predicted"/>
<dbReference type="EMBL" id="LVVM01005132">
    <property type="protein sequence ID" value="OJA11277.1"/>
    <property type="molecule type" value="Genomic_DNA"/>
</dbReference>
<evidence type="ECO:0000313" key="2">
    <source>
        <dbReference type="EMBL" id="OJA11277.1"/>
    </source>
</evidence>
<organism evidence="2 3">
    <name type="scientific">Rhizopogon vesiculosus</name>
    <dbReference type="NCBI Taxonomy" id="180088"/>
    <lineage>
        <taxon>Eukaryota</taxon>
        <taxon>Fungi</taxon>
        <taxon>Dikarya</taxon>
        <taxon>Basidiomycota</taxon>
        <taxon>Agaricomycotina</taxon>
        <taxon>Agaricomycetes</taxon>
        <taxon>Agaricomycetidae</taxon>
        <taxon>Boletales</taxon>
        <taxon>Suillineae</taxon>
        <taxon>Rhizopogonaceae</taxon>
        <taxon>Rhizopogon</taxon>
    </lineage>
</organism>